<sequence length="345" mass="39238">MSSIYLKRTPIARNDSWRRLYQQRLSNTPAFPYESSGFIVFLLFGLSYLLIGIILILTSAKLQEHQIDYSDCVSPNGQPICSKELNLFKDLQAPVYMYYKITNFYQNHRNFARSVSMEQLRGVTASNESLKRCHPLSSSKNGSQEYIYMPCGLLSNSIFNDTFLLNFIESPSSKHPVPLLSSSIAWKSDVEKMYGTLPPNGWNGTIKPPNWPKPAYERSPGAFKTDQELMVWNRIAAFPTFIKLHRILDTRTDLFASGLPAGKYSLEITSNFPVGAFGGTKAVIFAQVNWLGRRNIWLGVIFTVTALLHFAIGCYSWARKRSPRLWLPPEEDPVLAPYDMLLKNL</sequence>
<dbReference type="AlphaFoldDB" id="A0A0X3PTR9"/>
<evidence type="ECO:0000313" key="8">
    <source>
        <dbReference type="EMBL" id="JAP55174.1"/>
    </source>
</evidence>
<dbReference type="PANTHER" id="PTHR10926">
    <property type="entry name" value="CELL CYCLE CONTROL PROTEIN 50"/>
    <property type="match status" value="1"/>
</dbReference>
<dbReference type="PANTHER" id="PTHR10926:SF0">
    <property type="entry name" value="CDC50, ISOFORM A"/>
    <property type="match status" value="1"/>
</dbReference>
<organism evidence="8">
    <name type="scientific">Schistocephalus solidus</name>
    <name type="common">Tapeworm</name>
    <dbReference type="NCBI Taxonomy" id="70667"/>
    <lineage>
        <taxon>Eukaryota</taxon>
        <taxon>Metazoa</taxon>
        <taxon>Spiralia</taxon>
        <taxon>Lophotrochozoa</taxon>
        <taxon>Platyhelminthes</taxon>
        <taxon>Cestoda</taxon>
        <taxon>Eucestoda</taxon>
        <taxon>Diphyllobothriidea</taxon>
        <taxon>Diphyllobothriidae</taxon>
        <taxon>Schistocephalus</taxon>
    </lineage>
</organism>
<keyword evidence="4 7" id="KW-1133">Transmembrane helix</keyword>
<comment type="subcellular location">
    <subcellularLocation>
        <location evidence="1">Membrane</location>
        <topology evidence="1">Multi-pass membrane protein</topology>
    </subcellularLocation>
</comment>
<evidence type="ECO:0000256" key="6">
    <source>
        <dbReference type="PIRNR" id="PIRNR015840"/>
    </source>
</evidence>
<keyword evidence="3 7" id="KW-0812">Transmembrane</keyword>
<comment type="similarity">
    <text evidence="2 6">Belongs to the CDC50/LEM3 family.</text>
</comment>
<evidence type="ECO:0000256" key="7">
    <source>
        <dbReference type="SAM" id="Phobius"/>
    </source>
</evidence>
<keyword evidence="5 6" id="KW-0472">Membrane</keyword>
<evidence type="ECO:0000256" key="1">
    <source>
        <dbReference type="ARBA" id="ARBA00004141"/>
    </source>
</evidence>
<accession>A0A0X3PTR9</accession>
<dbReference type="InterPro" id="IPR005045">
    <property type="entry name" value="CDC50/LEM3_fam"/>
</dbReference>
<feature type="transmembrane region" description="Helical" evidence="7">
    <location>
        <begin position="296"/>
        <end position="318"/>
    </location>
</feature>
<protein>
    <submittedName>
        <fullName evidence="8">Cell cycle control protein 50A</fullName>
    </submittedName>
</protein>
<reference evidence="8" key="1">
    <citation type="submission" date="2016-01" db="EMBL/GenBank/DDBJ databases">
        <title>Reference transcriptome for the parasite Schistocephalus solidus: insights into the molecular evolution of parasitism.</title>
        <authorList>
            <person name="Hebert F.O."/>
            <person name="Grambauer S."/>
            <person name="Barber I."/>
            <person name="Landry C.R."/>
            <person name="Aubin-Horth N."/>
        </authorList>
    </citation>
    <scope>NUCLEOTIDE SEQUENCE</scope>
</reference>
<evidence type="ECO:0000256" key="2">
    <source>
        <dbReference type="ARBA" id="ARBA00009457"/>
    </source>
</evidence>
<proteinExistence type="inferred from homology"/>
<evidence type="ECO:0000256" key="5">
    <source>
        <dbReference type="ARBA" id="ARBA00023136"/>
    </source>
</evidence>
<feature type="transmembrane region" description="Helical" evidence="7">
    <location>
        <begin position="38"/>
        <end position="57"/>
    </location>
</feature>
<dbReference type="GO" id="GO:0005794">
    <property type="term" value="C:Golgi apparatus"/>
    <property type="evidence" value="ECO:0007669"/>
    <property type="project" value="TreeGrafter"/>
</dbReference>
<dbReference type="GO" id="GO:0005783">
    <property type="term" value="C:endoplasmic reticulum"/>
    <property type="evidence" value="ECO:0007669"/>
    <property type="project" value="TreeGrafter"/>
</dbReference>
<gene>
    <name evidence="8" type="primary">CC50A</name>
    <name evidence="8" type="ORF">TR167021</name>
</gene>
<dbReference type="EMBL" id="GEEE01008051">
    <property type="protein sequence ID" value="JAP55174.1"/>
    <property type="molecule type" value="Transcribed_RNA"/>
</dbReference>
<dbReference type="Pfam" id="PF03381">
    <property type="entry name" value="CDC50"/>
    <property type="match status" value="1"/>
</dbReference>
<dbReference type="PIRSF" id="PIRSF015840">
    <property type="entry name" value="DUF284_TM_euk"/>
    <property type="match status" value="1"/>
</dbReference>
<evidence type="ECO:0000256" key="4">
    <source>
        <dbReference type="ARBA" id="ARBA00022989"/>
    </source>
</evidence>
<evidence type="ECO:0000256" key="3">
    <source>
        <dbReference type="ARBA" id="ARBA00022692"/>
    </source>
</evidence>
<name>A0A0X3PTR9_SCHSO</name>
<dbReference type="GO" id="GO:0005886">
    <property type="term" value="C:plasma membrane"/>
    <property type="evidence" value="ECO:0007669"/>
    <property type="project" value="TreeGrafter"/>
</dbReference>